<dbReference type="SUPFAM" id="SSF48371">
    <property type="entry name" value="ARM repeat"/>
    <property type="match status" value="1"/>
</dbReference>
<dbReference type="EMBL" id="VJMJ01000184">
    <property type="protein sequence ID" value="KAF0727979.1"/>
    <property type="molecule type" value="Genomic_DNA"/>
</dbReference>
<gene>
    <name evidence="2" type="ORF">Ae201684_014088</name>
</gene>
<dbReference type="Gene3D" id="1.25.10.10">
    <property type="entry name" value="Leucine-rich Repeat Variant"/>
    <property type="match status" value="1"/>
</dbReference>
<proteinExistence type="predicted"/>
<keyword evidence="3" id="KW-1185">Reference proteome</keyword>
<dbReference type="PANTHER" id="PTHR46270">
    <property type="entry name" value="ARMADILLO-TYPE FOLD-RELATED"/>
    <property type="match status" value="1"/>
</dbReference>
<evidence type="ECO:0000313" key="3">
    <source>
        <dbReference type="Proteomes" id="UP000481153"/>
    </source>
</evidence>
<protein>
    <recommendedName>
        <fullName evidence="1">TIR domain-containing protein</fullName>
    </recommendedName>
</protein>
<evidence type="ECO:0000313" key="2">
    <source>
        <dbReference type="EMBL" id="KAF0727979.1"/>
    </source>
</evidence>
<dbReference type="Gene3D" id="3.40.50.10140">
    <property type="entry name" value="Toll/interleukin-1 receptor homology (TIR) domain"/>
    <property type="match status" value="1"/>
</dbReference>
<dbReference type="Pfam" id="PF13676">
    <property type="entry name" value="TIR_2"/>
    <property type="match status" value="1"/>
</dbReference>
<dbReference type="AlphaFoldDB" id="A0A6G0WL42"/>
<dbReference type="InterPro" id="IPR011989">
    <property type="entry name" value="ARM-like"/>
</dbReference>
<dbReference type="VEuPathDB" id="FungiDB:AeMF1_009698"/>
<reference evidence="2 3" key="1">
    <citation type="submission" date="2019-07" db="EMBL/GenBank/DDBJ databases">
        <title>Genomics analysis of Aphanomyces spp. identifies a new class of oomycete effector associated with host adaptation.</title>
        <authorList>
            <person name="Gaulin E."/>
        </authorList>
    </citation>
    <scope>NUCLEOTIDE SEQUENCE [LARGE SCALE GENOMIC DNA]</scope>
    <source>
        <strain evidence="2 3">ATCC 201684</strain>
    </source>
</reference>
<dbReference type="SUPFAM" id="SSF52200">
    <property type="entry name" value="Toll/Interleukin receptor TIR domain"/>
    <property type="match status" value="1"/>
</dbReference>
<dbReference type="Proteomes" id="UP000481153">
    <property type="component" value="Unassembled WGS sequence"/>
</dbReference>
<organism evidence="2 3">
    <name type="scientific">Aphanomyces euteiches</name>
    <dbReference type="NCBI Taxonomy" id="100861"/>
    <lineage>
        <taxon>Eukaryota</taxon>
        <taxon>Sar</taxon>
        <taxon>Stramenopiles</taxon>
        <taxon>Oomycota</taxon>
        <taxon>Saprolegniomycetes</taxon>
        <taxon>Saprolegniales</taxon>
        <taxon>Verrucalvaceae</taxon>
        <taxon>Aphanomyces</taxon>
    </lineage>
</organism>
<accession>A0A6G0WL42</accession>
<name>A0A6G0WL42_9STRA</name>
<dbReference type="InterPro" id="IPR016024">
    <property type="entry name" value="ARM-type_fold"/>
</dbReference>
<comment type="caution">
    <text evidence="2">The sequence shown here is derived from an EMBL/GenBank/DDBJ whole genome shotgun (WGS) entry which is preliminary data.</text>
</comment>
<dbReference type="PANTHER" id="PTHR46270:SF2">
    <property type="entry name" value="TIR DOMAIN-CONTAINING PROTEIN"/>
    <property type="match status" value="1"/>
</dbReference>
<dbReference type="InterPro" id="IPR035897">
    <property type="entry name" value="Toll_tir_struct_dom_sf"/>
</dbReference>
<sequence length="672" mass="74758">MGAGQFKEATSAEIGQAVANIGAAYAVYESRIIANGIGGDVLADLEIDQLDQLYATIGVINSIHQSKLTHLFRHHRPSLLQRSLNEAKRLDKSFNSFKAKPFDCFLSHDWGKDSDGRENHARVARVNSFLKSQGIRTWFDEEQMEGNIVKAMAKGIEDSAVVLVFITGRYQDKVNGDNTNDNCQLEFNMAQCTQTPSHMLPVLMDPHMKTLTNWFGQLKMVLGHHLYVDLTMDGDGFDQGCQHLYQRLEALLSHSSANSSPRGPLPLRILDADASAPEIVSVVAEAVPEVAEISPVAEVTPSDAAEIRHFSWLEAWINAPKDIDQQDEALQNLLQYLEPPVSSDVISFFPYEELINAMSVDGLKDSAIAVCAALIDNPDSIPHFLKIPSFTDTLLSLLKCEETCENVLILLCNLTFDLSTAENLVTVIPSLFAIPGPLPSNVFETLANLAAVPSAQRLMVDFIPEILKYIHFEPTQRLLHNLSGDINFTSALLHHKIYDLLREIDNQVALNLILSLCHHDEGLKALAVDPKWLKYLQSLGPNSVSFRLMAHLSVDYVSAFADNQESWISLWCHGLAEPRCIESALIILCNASNEKSWWPFIEVHADDIIRFGCKSTQYQGRTLIILANMLPLDSTKRIMQQLQPMLTTLSSTDDIETREIAQYIAIAIADNT</sequence>
<dbReference type="InterPro" id="IPR000157">
    <property type="entry name" value="TIR_dom"/>
</dbReference>
<feature type="domain" description="TIR" evidence="1">
    <location>
        <begin position="105"/>
        <end position="244"/>
    </location>
</feature>
<dbReference type="GO" id="GO:0007165">
    <property type="term" value="P:signal transduction"/>
    <property type="evidence" value="ECO:0007669"/>
    <property type="project" value="InterPro"/>
</dbReference>
<evidence type="ECO:0000259" key="1">
    <source>
        <dbReference type="Pfam" id="PF13676"/>
    </source>
</evidence>